<dbReference type="KEGG" id="cel:CELE_E02C12.3"/>
<dbReference type="InterPro" id="IPR017452">
    <property type="entry name" value="GPCR_Rhodpsn_7TM"/>
</dbReference>
<dbReference type="Bgee" id="WBGene00005938">
    <property type="expression patterns" value="Expressed in embryo"/>
</dbReference>
<comment type="subcellular location">
    <subcellularLocation>
        <location evidence="1">Membrane</location>
    </subcellularLocation>
</comment>
<dbReference type="SUPFAM" id="SSF81321">
    <property type="entry name" value="Family A G protein-coupled receptor-like"/>
    <property type="match status" value="1"/>
</dbReference>
<dbReference type="Proteomes" id="UP000001940">
    <property type="component" value="Chromosome V"/>
</dbReference>
<evidence type="ECO:0000256" key="2">
    <source>
        <dbReference type="ARBA" id="ARBA00022692"/>
    </source>
</evidence>
<feature type="transmembrane region" description="Helical" evidence="5">
    <location>
        <begin position="78"/>
        <end position="98"/>
    </location>
</feature>
<organism evidence="7 8">
    <name type="scientific">Caenorhabditis elegans</name>
    <dbReference type="NCBI Taxonomy" id="6239"/>
    <lineage>
        <taxon>Eukaryota</taxon>
        <taxon>Metazoa</taxon>
        <taxon>Ecdysozoa</taxon>
        <taxon>Nematoda</taxon>
        <taxon>Chromadorea</taxon>
        <taxon>Rhabditida</taxon>
        <taxon>Rhabditina</taxon>
        <taxon>Rhabditomorpha</taxon>
        <taxon>Rhabditoidea</taxon>
        <taxon>Rhabditidae</taxon>
        <taxon>Peloderinae</taxon>
        <taxon>Caenorhabditis</taxon>
    </lineage>
</organism>
<dbReference type="PANTHER" id="PTHR23017:SF22">
    <property type="entry name" value="G-PROTEIN COUPLED RECEPTORS FAMILY 1 PROFILE DOMAIN-CONTAINING PROTEIN"/>
    <property type="match status" value="1"/>
</dbReference>
<name>Q19026_CAEEL</name>
<evidence type="ECO:0000313" key="7">
    <source>
        <dbReference type="EMBL" id="CCD68588.1"/>
    </source>
</evidence>
<dbReference type="HOGENOM" id="CLU_059630_1_0_1"/>
<dbReference type="PANTHER" id="PTHR23017">
    <property type="entry name" value="SERPENTINE RECEPTOR, CLASS X"/>
    <property type="match status" value="1"/>
</dbReference>
<dbReference type="InterPro" id="IPR019430">
    <property type="entry name" value="7TM_GPCR_serpentine_rcpt_Srx"/>
</dbReference>
<dbReference type="WormBase" id="E02C12.3">
    <property type="protein sequence ID" value="CE04312"/>
    <property type="gene ID" value="WBGene00005938"/>
    <property type="gene designation" value="srx-47"/>
</dbReference>
<evidence type="ECO:0000259" key="6">
    <source>
        <dbReference type="PROSITE" id="PS50262"/>
    </source>
</evidence>
<dbReference type="PIR" id="T30137">
    <property type="entry name" value="T30137"/>
</dbReference>
<dbReference type="GO" id="GO:0016020">
    <property type="term" value="C:membrane"/>
    <property type="evidence" value="ECO:0007669"/>
    <property type="project" value="UniProtKB-SubCell"/>
</dbReference>
<keyword evidence="4 5" id="KW-0472">Membrane</keyword>
<dbReference type="OrthoDB" id="5825164at2759"/>
<evidence type="ECO:0000256" key="1">
    <source>
        <dbReference type="ARBA" id="ARBA00004370"/>
    </source>
</evidence>
<feature type="transmembrane region" description="Helical" evidence="5">
    <location>
        <begin position="248"/>
        <end position="268"/>
    </location>
</feature>
<keyword evidence="8" id="KW-1185">Reference proteome</keyword>
<dbReference type="PROSITE" id="PS50262">
    <property type="entry name" value="G_PROTEIN_RECEP_F1_2"/>
    <property type="match status" value="1"/>
</dbReference>
<feature type="transmembrane region" description="Helical" evidence="5">
    <location>
        <begin position="51"/>
        <end position="72"/>
    </location>
</feature>
<dbReference type="EMBL" id="BX284605">
    <property type="protein sequence ID" value="CCD68588.1"/>
    <property type="molecule type" value="Genomic_DNA"/>
</dbReference>
<reference evidence="7 8" key="1">
    <citation type="journal article" date="1998" name="Science">
        <title>Genome sequence of the nematode C. elegans: a platform for investigating biology.</title>
        <authorList>
            <consortium name="The C. elegans sequencing consortium"/>
            <person name="Sulson J.E."/>
            <person name="Waterston R."/>
        </authorList>
    </citation>
    <scope>NUCLEOTIDE SEQUENCE [LARGE SCALE GENOMIC DNA]</scope>
    <source>
        <strain evidence="7 8">Bristol N2</strain>
    </source>
</reference>
<dbReference type="RefSeq" id="NP_505422.1">
    <property type="nucleotide sequence ID" value="NM_073021.2"/>
</dbReference>
<dbReference type="AlphaFoldDB" id="Q19026"/>
<accession>Q19026</accession>
<evidence type="ECO:0000256" key="5">
    <source>
        <dbReference type="SAM" id="Phobius"/>
    </source>
</evidence>
<feature type="transmembrane region" description="Helical" evidence="5">
    <location>
        <begin position="119"/>
        <end position="147"/>
    </location>
</feature>
<dbReference type="InParanoid" id="Q19026"/>
<dbReference type="GeneID" id="183985"/>
<dbReference type="CDD" id="cd00637">
    <property type="entry name" value="7tm_classA_rhodopsin-like"/>
    <property type="match status" value="1"/>
</dbReference>
<evidence type="ECO:0000256" key="4">
    <source>
        <dbReference type="ARBA" id="ARBA00023136"/>
    </source>
</evidence>
<keyword evidence="7" id="KW-0675">Receptor</keyword>
<evidence type="ECO:0000313" key="8">
    <source>
        <dbReference type="Proteomes" id="UP000001940"/>
    </source>
</evidence>
<dbReference type="AGR" id="WB:WBGene00005938"/>
<proteinExistence type="predicted"/>
<feature type="domain" description="G-protein coupled receptors family 1 profile" evidence="6">
    <location>
        <begin position="21"/>
        <end position="190"/>
    </location>
</feature>
<sequence length="301" mass="34413">MSSDIIVGFILLYISTLGVIANWTVFLFLSKVPSIHKSFGSLTRNQALGDAIQTTTVLFVVVPMVLFDIEFLKINSNIVSFVMLFGYEVSVLSHLLLACNRLCAVTNPLKYQQLYSQRFTIGMLFTANMYAFASIIVLYTSGCRYFWSSELHMFMYHVSNSCVNFSFYGIFCKYLTIIILILLIDLFSIYKARLFLQKTQQDRISHQVNTKEVGLLVQTCLQGLLFTVELICYFIISPHVENKWAQFFLTTFAFLTIHTCDGTISIFCNGDFRKYIFKNSFTKLSGQLSKVGPRTESHIPQ</sequence>
<dbReference type="UCSC" id="E02C12.3">
    <property type="organism name" value="c. elegans"/>
</dbReference>
<feature type="transmembrane region" description="Helical" evidence="5">
    <location>
        <begin position="6"/>
        <end position="30"/>
    </location>
</feature>
<feature type="transmembrane region" description="Helical" evidence="5">
    <location>
        <begin position="213"/>
        <end position="236"/>
    </location>
</feature>
<evidence type="ECO:0000256" key="3">
    <source>
        <dbReference type="ARBA" id="ARBA00022989"/>
    </source>
</evidence>
<keyword evidence="3 5" id="KW-1133">Transmembrane helix</keyword>
<dbReference type="PaxDb" id="6239-E02C12.3"/>
<dbReference type="eggNOG" id="ENOG502TFMH">
    <property type="taxonomic scope" value="Eukaryota"/>
</dbReference>
<protein>
    <submittedName>
        <fullName evidence="7">G-protein coupled receptors family 1 profile domain-containing protein</fullName>
    </submittedName>
</protein>
<dbReference type="CTD" id="183985"/>
<dbReference type="SMR" id="Q19026"/>
<dbReference type="Gene3D" id="1.20.1070.10">
    <property type="entry name" value="Rhodopsin 7-helix transmembrane proteins"/>
    <property type="match status" value="1"/>
</dbReference>
<dbReference type="Pfam" id="PF10328">
    <property type="entry name" value="7TM_GPCR_Srx"/>
    <property type="match status" value="1"/>
</dbReference>
<evidence type="ECO:0000313" key="9">
    <source>
        <dbReference type="WormBase" id="E02C12.3"/>
    </source>
</evidence>
<dbReference type="FunCoup" id="Q19026">
    <property type="interactions" value="12"/>
</dbReference>
<gene>
    <name evidence="7 9" type="primary">srx-47</name>
    <name evidence="7" type="ORF">CELE_E02C12.3</name>
    <name evidence="9" type="ORF">E02C12.3</name>
</gene>
<dbReference type="PhylomeDB" id="Q19026"/>
<feature type="transmembrane region" description="Helical" evidence="5">
    <location>
        <begin position="167"/>
        <end position="192"/>
    </location>
</feature>
<dbReference type="OMA" id="GIFCKYL"/>
<keyword evidence="2 5" id="KW-0812">Transmembrane</keyword>